<gene>
    <name evidence="2" type="ORF">PAL_GLEAN10014311</name>
</gene>
<feature type="region of interest" description="Disordered" evidence="1">
    <location>
        <begin position="1"/>
        <end position="143"/>
    </location>
</feature>
<organism evidence="2 3">
    <name type="scientific">Pteropus alecto</name>
    <name type="common">Black flying fox</name>
    <dbReference type="NCBI Taxonomy" id="9402"/>
    <lineage>
        <taxon>Eukaryota</taxon>
        <taxon>Metazoa</taxon>
        <taxon>Chordata</taxon>
        <taxon>Craniata</taxon>
        <taxon>Vertebrata</taxon>
        <taxon>Euteleostomi</taxon>
        <taxon>Mammalia</taxon>
        <taxon>Eutheria</taxon>
        <taxon>Laurasiatheria</taxon>
        <taxon>Chiroptera</taxon>
        <taxon>Yinpterochiroptera</taxon>
        <taxon>Pteropodoidea</taxon>
        <taxon>Pteropodidae</taxon>
        <taxon>Pteropodinae</taxon>
        <taxon>Pteropus</taxon>
    </lineage>
</organism>
<feature type="compositionally biased region" description="Basic and acidic residues" evidence="1">
    <location>
        <begin position="81"/>
        <end position="90"/>
    </location>
</feature>
<sequence>MQVDDDDDDEEEEEEEKEEEWTPFYASKPEAVCQAAAEQKQRGRGHCQEPQSKTHTPGPVYDAQHAGYEKAGTGPKPARARGLDQRRREQAWGAEETSWDVSLDGQNCAGGTVTSESSKAAAWRPSEHSMLTPEGHSCTSAPP</sequence>
<accession>L5L050</accession>
<dbReference type="Proteomes" id="UP000010552">
    <property type="component" value="Unassembled WGS sequence"/>
</dbReference>
<protein>
    <submittedName>
        <fullName evidence="2">Uncharacterized protein</fullName>
    </submittedName>
</protein>
<reference evidence="3" key="1">
    <citation type="journal article" date="2013" name="Science">
        <title>Comparative analysis of bat genomes provides insight into the evolution of flight and immunity.</title>
        <authorList>
            <person name="Zhang G."/>
            <person name="Cowled C."/>
            <person name="Shi Z."/>
            <person name="Huang Z."/>
            <person name="Bishop-Lilly K.A."/>
            <person name="Fang X."/>
            <person name="Wynne J.W."/>
            <person name="Xiong Z."/>
            <person name="Baker M.L."/>
            <person name="Zhao W."/>
            <person name="Tachedjian M."/>
            <person name="Zhu Y."/>
            <person name="Zhou P."/>
            <person name="Jiang X."/>
            <person name="Ng J."/>
            <person name="Yang L."/>
            <person name="Wu L."/>
            <person name="Xiao J."/>
            <person name="Feng Y."/>
            <person name="Chen Y."/>
            <person name="Sun X."/>
            <person name="Zhang Y."/>
            <person name="Marsh G.A."/>
            <person name="Crameri G."/>
            <person name="Broder C.C."/>
            <person name="Frey K.G."/>
            <person name="Wang L.F."/>
            <person name="Wang J."/>
        </authorList>
    </citation>
    <scope>NUCLEOTIDE SEQUENCE [LARGE SCALE GENOMIC DNA]</scope>
</reference>
<evidence type="ECO:0000313" key="3">
    <source>
        <dbReference type="Proteomes" id="UP000010552"/>
    </source>
</evidence>
<dbReference type="InParanoid" id="L5L050"/>
<dbReference type="AlphaFoldDB" id="L5L050"/>
<name>L5L050_PTEAL</name>
<keyword evidence="3" id="KW-1185">Reference proteome</keyword>
<feature type="compositionally biased region" description="Acidic residues" evidence="1">
    <location>
        <begin position="1"/>
        <end position="21"/>
    </location>
</feature>
<evidence type="ECO:0000313" key="2">
    <source>
        <dbReference type="EMBL" id="ELK17119.1"/>
    </source>
</evidence>
<proteinExistence type="predicted"/>
<dbReference type="EMBL" id="KB030407">
    <property type="protein sequence ID" value="ELK17119.1"/>
    <property type="molecule type" value="Genomic_DNA"/>
</dbReference>
<evidence type="ECO:0000256" key="1">
    <source>
        <dbReference type="SAM" id="MobiDB-lite"/>
    </source>
</evidence>